<dbReference type="PROSITE" id="PS50127">
    <property type="entry name" value="UBC_2"/>
    <property type="match status" value="2"/>
</dbReference>
<dbReference type="EMBL" id="MU007010">
    <property type="protein sequence ID" value="KAF2436482.1"/>
    <property type="molecule type" value="Genomic_DNA"/>
</dbReference>
<name>A0A9P4P3C8_9PEZI</name>
<evidence type="ECO:0000259" key="3">
    <source>
        <dbReference type="PROSITE" id="PS50127"/>
    </source>
</evidence>
<gene>
    <name evidence="4" type="ORF">EJ08DRAFT_674378</name>
</gene>
<evidence type="ECO:0000256" key="2">
    <source>
        <dbReference type="SAM" id="Coils"/>
    </source>
</evidence>
<accession>A0A9P4P3C8</accession>
<dbReference type="Proteomes" id="UP000800235">
    <property type="component" value="Unassembled WGS sequence"/>
</dbReference>
<dbReference type="PANTHER" id="PTHR24067">
    <property type="entry name" value="UBIQUITIN-CONJUGATING ENZYME E2"/>
    <property type="match status" value="1"/>
</dbReference>
<comment type="caution">
    <text evidence="4">The sequence shown here is derived from an EMBL/GenBank/DDBJ whole genome shotgun (WGS) entry which is preliminary data.</text>
</comment>
<dbReference type="SMART" id="SM00212">
    <property type="entry name" value="UBCc"/>
    <property type="match status" value="2"/>
</dbReference>
<dbReference type="CDD" id="cd00195">
    <property type="entry name" value="UBCc_UEV"/>
    <property type="match status" value="1"/>
</dbReference>
<dbReference type="Gene3D" id="3.10.110.10">
    <property type="entry name" value="Ubiquitin Conjugating Enzyme"/>
    <property type="match status" value="2"/>
</dbReference>
<reference evidence="4" key="1">
    <citation type="journal article" date="2020" name="Stud. Mycol.">
        <title>101 Dothideomycetes genomes: a test case for predicting lifestyles and emergence of pathogens.</title>
        <authorList>
            <person name="Haridas S."/>
            <person name="Albert R."/>
            <person name="Binder M."/>
            <person name="Bloem J."/>
            <person name="Labutti K."/>
            <person name="Salamov A."/>
            <person name="Andreopoulos B."/>
            <person name="Baker S."/>
            <person name="Barry K."/>
            <person name="Bills G."/>
            <person name="Bluhm B."/>
            <person name="Cannon C."/>
            <person name="Castanera R."/>
            <person name="Culley D."/>
            <person name="Daum C."/>
            <person name="Ezra D."/>
            <person name="Gonzalez J."/>
            <person name="Henrissat B."/>
            <person name="Kuo A."/>
            <person name="Liang C."/>
            <person name="Lipzen A."/>
            <person name="Lutzoni F."/>
            <person name="Magnuson J."/>
            <person name="Mondo S."/>
            <person name="Nolan M."/>
            <person name="Ohm R."/>
            <person name="Pangilinan J."/>
            <person name="Park H.-J."/>
            <person name="Ramirez L."/>
            <person name="Alfaro M."/>
            <person name="Sun H."/>
            <person name="Tritt A."/>
            <person name="Yoshinaga Y."/>
            <person name="Zwiers L.-H."/>
            <person name="Turgeon B."/>
            <person name="Goodwin S."/>
            <person name="Spatafora J."/>
            <person name="Crous P."/>
            <person name="Grigoriev I."/>
        </authorList>
    </citation>
    <scope>NUCLEOTIDE SEQUENCE</scope>
    <source>
        <strain evidence="4">CBS 130266</strain>
    </source>
</reference>
<dbReference type="CDD" id="cd23809">
    <property type="entry name" value="UBCc_UBE2Z"/>
    <property type="match status" value="1"/>
</dbReference>
<keyword evidence="2" id="KW-0175">Coiled coil</keyword>
<feature type="domain" description="UBC core" evidence="3">
    <location>
        <begin position="299"/>
        <end position="448"/>
    </location>
</feature>
<dbReference type="InterPro" id="IPR050113">
    <property type="entry name" value="Ub_conjugating_enzyme"/>
</dbReference>
<dbReference type="InterPro" id="IPR000608">
    <property type="entry name" value="UBC"/>
</dbReference>
<dbReference type="InterPro" id="IPR016135">
    <property type="entry name" value="UBQ-conjugating_enzyme/RWD"/>
</dbReference>
<keyword evidence="5" id="KW-1185">Reference proteome</keyword>
<dbReference type="OrthoDB" id="1926878at2759"/>
<dbReference type="Pfam" id="PF00179">
    <property type="entry name" value="UQ_con"/>
    <property type="match status" value="2"/>
</dbReference>
<evidence type="ECO:0000256" key="1">
    <source>
        <dbReference type="ARBA" id="ARBA00022786"/>
    </source>
</evidence>
<feature type="domain" description="UBC core" evidence="3">
    <location>
        <begin position="4"/>
        <end position="164"/>
    </location>
</feature>
<evidence type="ECO:0000313" key="5">
    <source>
        <dbReference type="Proteomes" id="UP000800235"/>
    </source>
</evidence>
<dbReference type="SUPFAM" id="SSF54495">
    <property type="entry name" value="UBC-like"/>
    <property type="match status" value="2"/>
</dbReference>
<dbReference type="AlphaFoldDB" id="A0A9P4P3C8"/>
<proteinExistence type="predicted"/>
<protein>
    <submittedName>
        <fullName evidence="4">Ubiquitin-conjugating enzyme E2Z</fullName>
    </submittedName>
</protein>
<evidence type="ECO:0000313" key="4">
    <source>
        <dbReference type="EMBL" id="KAF2436482.1"/>
    </source>
</evidence>
<keyword evidence="1" id="KW-0833">Ubl conjugation pathway</keyword>
<feature type="coiled-coil region" evidence="2">
    <location>
        <begin position="262"/>
        <end position="315"/>
    </location>
</feature>
<organism evidence="4 5">
    <name type="scientific">Tothia fuscella</name>
    <dbReference type="NCBI Taxonomy" id="1048955"/>
    <lineage>
        <taxon>Eukaryota</taxon>
        <taxon>Fungi</taxon>
        <taxon>Dikarya</taxon>
        <taxon>Ascomycota</taxon>
        <taxon>Pezizomycotina</taxon>
        <taxon>Dothideomycetes</taxon>
        <taxon>Pleosporomycetidae</taxon>
        <taxon>Venturiales</taxon>
        <taxon>Cylindrosympodiaceae</taxon>
        <taxon>Tothia</taxon>
    </lineage>
</organism>
<sequence>MSDQSIIRITRELHEIQKGGDLSIAAAFRDCNVRHVYALIIGPPDTPYEFGFFEFYCKFGKDYPTKAPSVNAMTTNMGRTRFNPNIYAAGKVCLSILGTWRGERGEEWSSAQGLESILISIQSLMSGNPYENEPGFEDVKSDEDKKNAQSYVDKIRHETLRTSIIERLEDYLAIPRDAPKLLATSMLPEHTHVNGSSSDDFEMGGDLTFEPFKDKCKLRFLWYYDSYHQTIDKEAVKFKDGVKFERMPFEGQGNTMDGAYQYTSLKRRLTTIKERMDQETERWAEEGKVAITREMSIATNLKRQYEQTIELYKQQDAIPVDIELVDNNPFVWQVTLVGRYNTNLDGGIVKARVNISPRFPTEQPRVRVETPLFHHRISSNGQLCYFSSQSDNLSQHIQAIISAIEDEDPAYDPRTLVNPEASKLLWGNADDKKVYNRRLRRSVADSLDLRDSRQESPA</sequence>